<evidence type="ECO:0000256" key="11">
    <source>
        <dbReference type="SAM" id="Phobius"/>
    </source>
</evidence>
<feature type="transmembrane region" description="Helical" evidence="11">
    <location>
        <begin position="199"/>
        <end position="220"/>
    </location>
</feature>
<evidence type="ECO:0000256" key="3">
    <source>
        <dbReference type="ARBA" id="ARBA00022448"/>
    </source>
</evidence>
<keyword evidence="8 11" id="KW-0472">Membrane</keyword>
<feature type="transmembrane region" description="Helical" evidence="11">
    <location>
        <begin position="414"/>
        <end position="432"/>
    </location>
</feature>
<dbReference type="Pfam" id="PF00083">
    <property type="entry name" value="Sugar_tr"/>
    <property type="match status" value="1"/>
</dbReference>
<dbReference type="InterPro" id="IPR036259">
    <property type="entry name" value="MFS_trans_sf"/>
</dbReference>
<feature type="domain" description="Major facilitator superfamily (MFS) profile" evidence="12">
    <location>
        <begin position="26"/>
        <end position="437"/>
    </location>
</feature>
<dbReference type="SUPFAM" id="SSF103473">
    <property type="entry name" value="MFS general substrate transporter"/>
    <property type="match status" value="1"/>
</dbReference>
<evidence type="ECO:0000313" key="13">
    <source>
        <dbReference type="EMBL" id="XCH10929.1"/>
    </source>
</evidence>
<keyword evidence="5 11" id="KW-0812">Transmembrane</keyword>
<reference evidence="13" key="1">
    <citation type="submission" date="2024-06" db="EMBL/GenBank/DDBJ databases">
        <title>Biodegradation of dimethachlon by Arthrobacter sp. K5: mechanistic insights and ecological implications.</title>
        <authorList>
            <person name="Hu S."/>
            <person name="Lu P."/>
        </authorList>
    </citation>
    <scope>NUCLEOTIDE SEQUENCE</scope>
    <source>
        <strain evidence="13">K5</strain>
    </source>
</reference>
<evidence type="ECO:0000256" key="6">
    <source>
        <dbReference type="ARBA" id="ARBA00022847"/>
    </source>
</evidence>
<organism evidence="13">
    <name type="scientific">Arthrobacter sp. K5</name>
    <dbReference type="NCBI Taxonomy" id="2839623"/>
    <lineage>
        <taxon>Bacteria</taxon>
        <taxon>Bacillati</taxon>
        <taxon>Actinomycetota</taxon>
        <taxon>Actinomycetes</taxon>
        <taxon>Micrococcales</taxon>
        <taxon>Micrococcaceae</taxon>
        <taxon>Arthrobacter</taxon>
    </lineage>
</organism>
<dbReference type="FunFam" id="1.20.1250.20:FF:000001">
    <property type="entry name" value="Dicarboxylate MFS transporter"/>
    <property type="match status" value="1"/>
</dbReference>
<dbReference type="InterPro" id="IPR005828">
    <property type="entry name" value="MFS_sugar_transport-like"/>
</dbReference>
<protein>
    <recommendedName>
        <fullName evidence="10">Putative proline/betaine transporter</fullName>
    </recommendedName>
</protein>
<feature type="transmembrane region" description="Helical" evidence="11">
    <location>
        <begin position="318"/>
        <end position="337"/>
    </location>
</feature>
<keyword evidence="6" id="KW-0769">Symport</keyword>
<dbReference type="PROSITE" id="PS00217">
    <property type="entry name" value="SUGAR_TRANSPORT_2"/>
    <property type="match status" value="1"/>
</dbReference>
<feature type="transmembrane region" description="Helical" evidence="11">
    <location>
        <begin position="38"/>
        <end position="57"/>
    </location>
</feature>
<feature type="transmembrane region" description="Helical" evidence="11">
    <location>
        <begin position="343"/>
        <end position="362"/>
    </location>
</feature>
<keyword evidence="4" id="KW-1003">Cell membrane</keyword>
<comment type="function">
    <text evidence="9">May be a proton symporter involved in the uptake of osmolytes such as proline and glycine betaine.</text>
</comment>
<accession>A0AAU8EPR7</accession>
<dbReference type="Pfam" id="PF07690">
    <property type="entry name" value="MFS_1"/>
    <property type="match status" value="1"/>
</dbReference>
<feature type="transmembrane region" description="Helical" evidence="11">
    <location>
        <begin position="123"/>
        <end position="143"/>
    </location>
</feature>
<sequence>MHDPTASAANTPAAAPTHDLKKVRRTAAASFIGTMAEYYDFFIYGTASALVFNKIFFPEIDPLLGTLAAFSTYAVGFFARPLGGIVWGIIGDRIGRKKALVYTLLITGLGTFAIGLLPTYETIGLWAAVILVVVRLLQGFGVGGEQGGAVLLTAEAAPPNRRGFFASLVQLGSPAAYLVPSALFAFLTTQLSQEQFLLWGWRVPFLLSIVVVAVGLYIRLRVDESETFKAVKENAASQQAPIKVIFKTSRREVLLGMGSKFVEAAVFPFYTVFLVAYSKHLGNDSAFVLQAIIIAIIAELIMIPVWGHLTDRFGRKKIFLGVAVLNLFLIWPAFNAIASGDPLPIIAILIAGLALGHAGTYAPQASYYPELFPVRGRYTGVSIVWQFGAMIASGPFTVVATALLAAGGGSVTGVAIYVSALILVSVVCLAFLPETAPGRLGGKEYADWGLDSQPSDDGSVGTTHRASLS</sequence>
<dbReference type="GO" id="GO:0015293">
    <property type="term" value="F:symporter activity"/>
    <property type="evidence" value="ECO:0007669"/>
    <property type="project" value="UniProtKB-KW"/>
</dbReference>
<keyword evidence="3" id="KW-0813">Transport</keyword>
<keyword evidence="7 11" id="KW-1133">Transmembrane helix</keyword>
<evidence type="ECO:0000256" key="8">
    <source>
        <dbReference type="ARBA" id="ARBA00023136"/>
    </source>
</evidence>
<feature type="transmembrane region" description="Helical" evidence="11">
    <location>
        <begin position="287"/>
        <end position="306"/>
    </location>
</feature>
<proteinExistence type="inferred from homology"/>
<dbReference type="InterPro" id="IPR020846">
    <property type="entry name" value="MFS_dom"/>
</dbReference>
<evidence type="ECO:0000256" key="2">
    <source>
        <dbReference type="ARBA" id="ARBA00008240"/>
    </source>
</evidence>
<dbReference type="InterPro" id="IPR011701">
    <property type="entry name" value="MFS"/>
</dbReference>
<dbReference type="PANTHER" id="PTHR43045:SF1">
    <property type="entry name" value="SHIKIMATE TRANSPORTER"/>
    <property type="match status" value="1"/>
</dbReference>
<feature type="transmembrane region" description="Helical" evidence="11">
    <location>
        <begin position="99"/>
        <end position="117"/>
    </location>
</feature>
<feature type="transmembrane region" description="Helical" evidence="11">
    <location>
        <begin position="164"/>
        <end position="187"/>
    </location>
</feature>
<feature type="transmembrane region" description="Helical" evidence="11">
    <location>
        <begin position="383"/>
        <end position="408"/>
    </location>
</feature>
<comment type="subcellular location">
    <subcellularLocation>
        <location evidence="1">Cell membrane</location>
        <topology evidence="1">Multi-pass membrane protein</topology>
    </subcellularLocation>
</comment>
<evidence type="ECO:0000256" key="7">
    <source>
        <dbReference type="ARBA" id="ARBA00022989"/>
    </source>
</evidence>
<feature type="transmembrane region" description="Helical" evidence="11">
    <location>
        <begin position="63"/>
        <end position="87"/>
    </location>
</feature>
<evidence type="ECO:0000259" key="12">
    <source>
        <dbReference type="PROSITE" id="PS50850"/>
    </source>
</evidence>
<evidence type="ECO:0000256" key="5">
    <source>
        <dbReference type="ARBA" id="ARBA00022692"/>
    </source>
</evidence>
<feature type="transmembrane region" description="Helical" evidence="11">
    <location>
        <begin position="253"/>
        <end position="275"/>
    </location>
</feature>
<dbReference type="InterPro" id="IPR005829">
    <property type="entry name" value="Sugar_transporter_CS"/>
</dbReference>
<evidence type="ECO:0000256" key="9">
    <source>
        <dbReference type="ARBA" id="ARBA00037295"/>
    </source>
</evidence>
<gene>
    <name evidence="13" type="ORF">ABRP34_19310</name>
</gene>
<evidence type="ECO:0000256" key="4">
    <source>
        <dbReference type="ARBA" id="ARBA00022475"/>
    </source>
</evidence>
<evidence type="ECO:0000256" key="1">
    <source>
        <dbReference type="ARBA" id="ARBA00004651"/>
    </source>
</evidence>
<dbReference type="GO" id="GO:0005886">
    <property type="term" value="C:plasma membrane"/>
    <property type="evidence" value="ECO:0007669"/>
    <property type="project" value="UniProtKB-SubCell"/>
</dbReference>
<dbReference type="AlphaFoldDB" id="A0AAU8EPR7"/>
<comment type="similarity">
    <text evidence="2">Belongs to the major facilitator superfamily. Metabolite:H+ Symporter (MHS) family (TC 2.A.1.6) family.</text>
</comment>
<evidence type="ECO:0000256" key="10">
    <source>
        <dbReference type="ARBA" id="ARBA00039918"/>
    </source>
</evidence>
<dbReference type="CDD" id="cd17369">
    <property type="entry name" value="MFS_ShiA_like"/>
    <property type="match status" value="1"/>
</dbReference>
<dbReference type="EMBL" id="CP159279">
    <property type="protein sequence ID" value="XCH10929.1"/>
    <property type="molecule type" value="Genomic_DNA"/>
</dbReference>
<dbReference type="RefSeq" id="WP_353711389.1">
    <property type="nucleotide sequence ID" value="NZ_CP159279.1"/>
</dbReference>
<dbReference type="PANTHER" id="PTHR43045">
    <property type="entry name" value="SHIKIMATE TRANSPORTER"/>
    <property type="match status" value="1"/>
</dbReference>
<name>A0AAU8EPR7_9MICC</name>
<dbReference type="PROSITE" id="PS50850">
    <property type="entry name" value="MFS"/>
    <property type="match status" value="1"/>
</dbReference>
<dbReference type="Gene3D" id="1.20.1250.20">
    <property type="entry name" value="MFS general substrate transporter like domains"/>
    <property type="match status" value="2"/>
</dbReference>